<dbReference type="Gramene" id="MELO3C009386.2.1">
    <property type="protein sequence ID" value="MELO3C009386.2.1"/>
    <property type="gene ID" value="MELO3C009386.2"/>
</dbReference>
<dbReference type="PANTHER" id="PTHR48047">
    <property type="entry name" value="GLYCOSYLTRANSFERASE"/>
    <property type="match status" value="1"/>
</dbReference>
<evidence type="ECO:0000256" key="6">
    <source>
        <dbReference type="RuleBase" id="RU362057"/>
    </source>
</evidence>
<name>A0A1S3B5X6_CUCME</name>
<dbReference type="GeneID" id="103486527"/>
<dbReference type="AlphaFoldDB" id="A0A1S3B5X6"/>
<evidence type="ECO:0000256" key="4">
    <source>
        <dbReference type="ARBA" id="ARBA00022679"/>
    </source>
</evidence>
<dbReference type="GO" id="GO:0035251">
    <property type="term" value="F:UDP-glucosyltransferase activity"/>
    <property type="evidence" value="ECO:0007669"/>
    <property type="project" value="TreeGrafter"/>
</dbReference>
<protein>
    <recommendedName>
        <fullName evidence="6">Glycosyltransferase</fullName>
        <ecNumber evidence="6">2.4.1.-</ecNumber>
    </recommendedName>
</protein>
<reference evidence="7" key="1">
    <citation type="submission" date="2023-03" db="UniProtKB">
        <authorList>
            <consortium name="EnsemblPlants"/>
        </authorList>
    </citation>
    <scope>IDENTIFICATION</scope>
</reference>
<evidence type="ECO:0000256" key="3">
    <source>
        <dbReference type="ARBA" id="ARBA00022676"/>
    </source>
</evidence>
<dbReference type="InterPro" id="IPR002213">
    <property type="entry name" value="UDP_glucos_trans"/>
</dbReference>
<evidence type="ECO:0000313" key="7">
    <source>
        <dbReference type="EnsemblPlants" id="MELO3C009386.2.1"/>
    </source>
</evidence>
<keyword evidence="4 5" id="KW-0808">Transferase</keyword>
<keyword evidence="3 5" id="KW-0328">Glycosyltransferase</keyword>
<sequence length="481" mass="54267">MASTPHFLLFPFMAQGHMIPMIDLAKLLARRGAIVTIFATPHNATRNNSVLARAIDSGLQIHVVQIPFPCTKAGLPEGCENMDLLPSLGSVPTFFRATYLLYDSSDELLQQLCPPPTAIISDTCLPWTLSLAQKHNIPRLVYYSLSCLYFLCLKDLEMKGPLIQSISDSDIVTLVDGFKFRKAQLPKSVDEDMKAFVKEINETDWSSHGVIFNSFEELEPKNLADYKKLREFPDRVWCVGPVWLCNDDKLDRAYRGNRASIDENECTKWLDERDPCSVIYVSLGSLCNLVTAQLIELGLGLEASNKPFIWVIRKGNLTEELLKWLEEYDFEGKIKGRGFLIRGWAPQVLILSHPSIGCFLTHCGWNSSMEGITAGVPLITWPLFADQIFNQTLIVEILRIGVSLGVEEGIPWGEEEEKGIVVKKEKVKEAIEMVMEGENREEVKKRCRELGEKAKMAVEEGGSSYRNLTLLIQYAQKNFEL</sequence>
<evidence type="ECO:0000313" key="8">
    <source>
        <dbReference type="Proteomes" id="UP001652600"/>
    </source>
</evidence>
<reference evidence="9" key="2">
    <citation type="submission" date="2025-04" db="UniProtKB">
        <authorList>
            <consortium name="RefSeq"/>
        </authorList>
    </citation>
    <scope>IDENTIFICATION</scope>
</reference>
<dbReference type="FunFam" id="3.40.50.2000:FF:000047">
    <property type="entry name" value="Glycosyltransferase"/>
    <property type="match status" value="1"/>
</dbReference>
<evidence type="ECO:0000256" key="5">
    <source>
        <dbReference type="RuleBase" id="RU003718"/>
    </source>
</evidence>
<dbReference type="SMR" id="A0A1S3B5X6"/>
<keyword evidence="8" id="KW-1185">Reference proteome</keyword>
<evidence type="ECO:0000256" key="2">
    <source>
        <dbReference type="ARBA" id="ARBA00009995"/>
    </source>
</evidence>
<accession>A0A1S3B5X6</accession>
<evidence type="ECO:0000256" key="1">
    <source>
        <dbReference type="ARBA" id="ARBA00004721"/>
    </source>
</evidence>
<proteinExistence type="inferred from homology"/>
<dbReference type="PROSITE" id="PS00375">
    <property type="entry name" value="UDPGT"/>
    <property type="match status" value="1"/>
</dbReference>
<comment type="pathway">
    <text evidence="1">Secondary metabolite biosynthesis; terpenoid biosynthesis.</text>
</comment>
<dbReference type="KEGG" id="cmo:103486527"/>
<evidence type="ECO:0000313" key="9">
    <source>
        <dbReference type="RefSeq" id="XP_008442740.1"/>
    </source>
</evidence>
<dbReference type="EC" id="2.4.1.-" evidence="6"/>
<dbReference type="EnsemblPlants" id="MELO3C009386.2.1">
    <property type="protein sequence ID" value="MELO3C009386.2.1"/>
    <property type="gene ID" value="MELO3C009386.2"/>
</dbReference>
<gene>
    <name evidence="9" type="primary">LOC103486527</name>
    <name evidence="7" type="synonym">103486527</name>
</gene>
<dbReference type="InParanoid" id="A0A1S3B5X6"/>
<dbReference type="CDD" id="cd03784">
    <property type="entry name" value="GT1_Gtf-like"/>
    <property type="match status" value="1"/>
</dbReference>
<dbReference type="PANTHER" id="PTHR48047:SF229">
    <property type="entry name" value="UDP-GLYCOSYLTRANSFERASE 73C3-RELATED"/>
    <property type="match status" value="1"/>
</dbReference>
<dbReference type="OrthoDB" id="5835829at2759"/>
<dbReference type="eggNOG" id="KOG1192">
    <property type="taxonomic scope" value="Eukaryota"/>
</dbReference>
<organism evidence="8 9">
    <name type="scientific">Cucumis melo</name>
    <name type="common">Muskmelon</name>
    <dbReference type="NCBI Taxonomy" id="3656"/>
    <lineage>
        <taxon>Eukaryota</taxon>
        <taxon>Viridiplantae</taxon>
        <taxon>Streptophyta</taxon>
        <taxon>Embryophyta</taxon>
        <taxon>Tracheophyta</taxon>
        <taxon>Spermatophyta</taxon>
        <taxon>Magnoliopsida</taxon>
        <taxon>eudicotyledons</taxon>
        <taxon>Gunneridae</taxon>
        <taxon>Pentapetalae</taxon>
        <taxon>rosids</taxon>
        <taxon>fabids</taxon>
        <taxon>Cucurbitales</taxon>
        <taxon>Cucurbitaceae</taxon>
        <taxon>Benincaseae</taxon>
        <taxon>Cucumis</taxon>
    </lineage>
</organism>
<dbReference type="SUPFAM" id="SSF53756">
    <property type="entry name" value="UDP-Glycosyltransferase/glycogen phosphorylase"/>
    <property type="match status" value="1"/>
</dbReference>
<dbReference type="Proteomes" id="UP001652600">
    <property type="component" value="Chromosome 4"/>
</dbReference>
<dbReference type="Pfam" id="PF00201">
    <property type="entry name" value="UDPGT"/>
    <property type="match status" value="1"/>
</dbReference>
<comment type="similarity">
    <text evidence="2 5">Belongs to the UDP-glycosyltransferase family.</text>
</comment>
<dbReference type="Gene3D" id="3.40.50.2000">
    <property type="entry name" value="Glycogen Phosphorylase B"/>
    <property type="match status" value="2"/>
</dbReference>
<dbReference type="InterPro" id="IPR035595">
    <property type="entry name" value="UDP_glycos_trans_CS"/>
</dbReference>
<dbReference type="RefSeq" id="XP_008442740.1">
    <property type="nucleotide sequence ID" value="XM_008444518.2"/>
</dbReference>